<evidence type="ECO:0000259" key="2">
    <source>
        <dbReference type="Pfam" id="PF13399"/>
    </source>
</evidence>
<organism evidence="3 4">
    <name type="scientific">Amycolatopsis sacchari</name>
    <dbReference type="NCBI Taxonomy" id="115433"/>
    <lineage>
        <taxon>Bacteria</taxon>
        <taxon>Bacillati</taxon>
        <taxon>Actinomycetota</taxon>
        <taxon>Actinomycetes</taxon>
        <taxon>Pseudonocardiales</taxon>
        <taxon>Pseudonocardiaceae</taxon>
        <taxon>Amycolatopsis</taxon>
    </lineage>
</organism>
<feature type="domain" description="LytR/CpsA/Psr regulator C-terminal" evidence="2">
    <location>
        <begin position="123"/>
        <end position="212"/>
    </location>
</feature>
<keyword evidence="4" id="KW-1185">Reference proteome</keyword>
<gene>
    <name evidence="3" type="ORF">SAMN05421835_14413</name>
</gene>
<dbReference type="Pfam" id="PF13399">
    <property type="entry name" value="LytR_C"/>
    <property type="match status" value="1"/>
</dbReference>
<dbReference type="AlphaFoldDB" id="A0A1I4DDL8"/>
<name>A0A1I4DDL8_9PSEU</name>
<evidence type="ECO:0000313" key="4">
    <source>
        <dbReference type="Proteomes" id="UP000199025"/>
    </source>
</evidence>
<feature type="region of interest" description="Disordered" evidence="1">
    <location>
        <begin position="37"/>
        <end position="116"/>
    </location>
</feature>
<protein>
    <submittedName>
        <fullName evidence="3">LytR cell envelope-related transcriptional attenuator</fullName>
    </submittedName>
</protein>
<dbReference type="STRING" id="115433.SAMN05421835_14413"/>
<evidence type="ECO:0000313" key="3">
    <source>
        <dbReference type="EMBL" id="SFK90870.1"/>
    </source>
</evidence>
<sequence length="220" mass="22218">MNFFQGLSRPMRLAGVALLGVAAIAAIIGIVTAVTGDNGKNTAEPPPATPTATAPGSEVPSSTTPPSSTAGSTPPPATGTTPPPAGTEAPGTAGPGQPGGAPASQPQNQNGGVPADQASAKWVPVRVYNNSTIHGLAARAANDLRADGWNVVQVDNYPYGIIPTTTAYYTPGTDEETAAKSLASWFNMKAEPRFEGIQNASPGVIVIVTNDYKGLRAKGS</sequence>
<feature type="compositionally biased region" description="Low complexity" evidence="1">
    <location>
        <begin position="50"/>
        <end position="72"/>
    </location>
</feature>
<dbReference type="Gene3D" id="3.30.70.2390">
    <property type="match status" value="1"/>
</dbReference>
<dbReference type="Proteomes" id="UP000199025">
    <property type="component" value="Unassembled WGS sequence"/>
</dbReference>
<dbReference type="EMBL" id="FORP01000044">
    <property type="protein sequence ID" value="SFK90870.1"/>
    <property type="molecule type" value="Genomic_DNA"/>
</dbReference>
<evidence type="ECO:0000256" key="1">
    <source>
        <dbReference type="SAM" id="MobiDB-lite"/>
    </source>
</evidence>
<accession>A0A1I4DDL8</accession>
<reference evidence="3 4" key="1">
    <citation type="submission" date="2016-10" db="EMBL/GenBank/DDBJ databases">
        <authorList>
            <person name="de Groot N.N."/>
        </authorList>
    </citation>
    <scope>NUCLEOTIDE SEQUENCE [LARGE SCALE GENOMIC DNA]</scope>
    <source>
        <strain evidence="3 4">DSM 44468</strain>
    </source>
</reference>
<dbReference type="OrthoDB" id="4427486at2"/>
<dbReference type="RefSeq" id="WP_091516988.1">
    <property type="nucleotide sequence ID" value="NZ_CBDQZW010000021.1"/>
</dbReference>
<dbReference type="InterPro" id="IPR027381">
    <property type="entry name" value="LytR/CpsA/Psr_C"/>
</dbReference>
<feature type="compositionally biased region" description="Pro residues" evidence="1">
    <location>
        <begin position="73"/>
        <end position="85"/>
    </location>
</feature>
<proteinExistence type="predicted"/>